<dbReference type="RefSeq" id="WP_013461284.1">
    <property type="nucleotide sequence ID" value="NC_014762.1"/>
</dbReference>
<dbReference type="KEGG" id="sku:Sulku_2428"/>
<reference evidence="1 2" key="1">
    <citation type="journal article" date="2012" name="Stand. Genomic Sci.">
        <title>Complete genome sequence of the sulfur compounds oxidizing chemolithoautotroph Sulfuricurvum kujiense type strain (YK-1(T)).</title>
        <authorList>
            <person name="Han C."/>
            <person name="Kotsyurbenko O."/>
            <person name="Chertkov O."/>
            <person name="Held B."/>
            <person name="Lapidus A."/>
            <person name="Nolan M."/>
            <person name="Lucas S."/>
            <person name="Hammon N."/>
            <person name="Deshpande S."/>
            <person name="Cheng J.F."/>
            <person name="Tapia R."/>
            <person name="Goodwin L.A."/>
            <person name="Pitluck S."/>
            <person name="Liolios K."/>
            <person name="Pagani I."/>
            <person name="Ivanova N."/>
            <person name="Mavromatis K."/>
            <person name="Mikhailova N."/>
            <person name="Pati A."/>
            <person name="Chen A."/>
            <person name="Palaniappan K."/>
            <person name="Land M."/>
            <person name="Hauser L."/>
            <person name="Chang Y.J."/>
            <person name="Jeffries C.D."/>
            <person name="Brambilla E.M."/>
            <person name="Rohde M."/>
            <person name="Spring S."/>
            <person name="Sikorski J."/>
            <person name="Goker M."/>
            <person name="Woyke T."/>
            <person name="Bristow J."/>
            <person name="Eisen J.A."/>
            <person name="Markowitz V."/>
            <person name="Hugenholtz P."/>
            <person name="Kyrpides N.C."/>
            <person name="Klenk H.P."/>
            <person name="Detter J.C."/>
        </authorList>
    </citation>
    <scope>NUCLEOTIDE SEQUENCE [LARGE SCALE GENOMIC DNA]</scope>
    <source>
        <strain evidence="2">ATCC BAA-921 / DSM 16994 / JCM 11577 / YK-1</strain>
    </source>
</reference>
<sequence>MIIEILKLKDVDRVDDMLLREYLEYSLRRLPDGFDYFDHVCEYGYFCIVTELDDLMASYDRIPSIDDESFWERVELIEEDDNGVLEILVRFDTDFMVSLIFRKEILRDDLHAKVLKK</sequence>
<dbReference type="HOGENOM" id="CLU_2083661_0_0_7"/>
<proteinExistence type="predicted"/>
<organism evidence="1 2">
    <name type="scientific">Sulfuricurvum kujiense (strain ATCC BAA-921 / DSM 16994 / JCM 11577 / YK-1)</name>
    <dbReference type="NCBI Taxonomy" id="709032"/>
    <lineage>
        <taxon>Bacteria</taxon>
        <taxon>Pseudomonadati</taxon>
        <taxon>Campylobacterota</taxon>
        <taxon>Epsilonproteobacteria</taxon>
        <taxon>Campylobacterales</taxon>
        <taxon>Sulfurimonadaceae</taxon>
        <taxon>Sulfuricurvum</taxon>
    </lineage>
</organism>
<protein>
    <submittedName>
        <fullName evidence="1">Uncharacterized protein</fullName>
    </submittedName>
</protein>
<dbReference type="EMBL" id="CP002355">
    <property type="protein sequence ID" value="ADR35087.1"/>
    <property type="molecule type" value="Genomic_DNA"/>
</dbReference>
<accession>E4TYE2</accession>
<dbReference type="AlphaFoldDB" id="E4TYE2"/>
<keyword evidence="2" id="KW-1185">Reference proteome</keyword>
<evidence type="ECO:0000313" key="2">
    <source>
        <dbReference type="Proteomes" id="UP000008721"/>
    </source>
</evidence>
<gene>
    <name evidence="1" type="ordered locus">Sulku_2428</name>
</gene>
<evidence type="ECO:0000313" key="1">
    <source>
        <dbReference type="EMBL" id="ADR35087.1"/>
    </source>
</evidence>
<dbReference type="Proteomes" id="UP000008721">
    <property type="component" value="Chromosome"/>
</dbReference>
<name>E4TYE2_SULKY</name>